<evidence type="ECO:0000313" key="12">
    <source>
        <dbReference type="EnsemblPlants" id="EMT32140"/>
    </source>
</evidence>
<dbReference type="EnsemblPlants" id="EMT32140">
    <property type="protein sequence ID" value="EMT32140"/>
    <property type="gene ID" value="F775_21909"/>
</dbReference>
<evidence type="ECO:0000256" key="1">
    <source>
        <dbReference type="ARBA" id="ARBA00022527"/>
    </source>
</evidence>
<dbReference type="GO" id="GO:0005524">
    <property type="term" value="F:ATP binding"/>
    <property type="evidence" value="ECO:0007669"/>
    <property type="project" value="UniProtKB-UniRule"/>
</dbReference>
<dbReference type="PANTHER" id="PTHR27005:SF497">
    <property type="entry name" value="PROTEIN KINASE DOMAIN-CONTAINING PROTEIN"/>
    <property type="match status" value="1"/>
</dbReference>
<evidence type="ECO:0000256" key="2">
    <source>
        <dbReference type="ARBA" id="ARBA00022536"/>
    </source>
</evidence>
<dbReference type="Gene3D" id="2.10.25.10">
    <property type="entry name" value="Laminin"/>
    <property type="match status" value="1"/>
</dbReference>
<feature type="binding site" evidence="11">
    <location>
        <position position="350"/>
    </location>
    <ligand>
        <name>ATP</name>
        <dbReference type="ChEBI" id="CHEBI:30616"/>
    </ligand>
</feature>
<comment type="caution">
    <text evidence="10">Lacks conserved residue(s) required for the propagation of feature annotation.</text>
</comment>
<dbReference type="SMART" id="SM00181">
    <property type="entry name" value="EGF"/>
    <property type="match status" value="2"/>
</dbReference>
<dbReference type="InterPro" id="IPR000152">
    <property type="entry name" value="EGF-type_Asp/Asn_hydroxyl_site"/>
</dbReference>
<dbReference type="GO" id="GO:0005886">
    <property type="term" value="C:plasma membrane"/>
    <property type="evidence" value="ECO:0007669"/>
    <property type="project" value="TreeGrafter"/>
</dbReference>
<keyword evidence="5" id="KW-0677">Repeat</keyword>
<dbReference type="InterPro" id="IPR000742">
    <property type="entry name" value="EGF"/>
</dbReference>
<dbReference type="InterPro" id="IPR018097">
    <property type="entry name" value="EGF_Ca-bd_CS"/>
</dbReference>
<dbReference type="SMART" id="SM00220">
    <property type="entry name" value="S_TKc"/>
    <property type="match status" value="1"/>
</dbReference>
<dbReference type="InterPro" id="IPR001881">
    <property type="entry name" value="EGF-like_Ca-bd_dom"/>
</dbReference>
<dbReference type="Pfam" id="PF07645">
    <property type="entry name" value="EGF_CA"/>
    <property type="match status" value="1"/>
</dbReference>
<keyword evidence="8 11" id="KW-0067">ATP-binding</keyword>
<dbReference type="FunFam" id="1.10.510.10:FF:000474">
    <property type="entry name" value="Wall-associated receptor kinase 3"/>
    <property type="match status" value="1"/>
</dbReference>
<keyword evidence="9" id="KW-1015">Disulfide bond</keyword>
<dbReference type="PROSITE" id="PS50026">
    <property type="entry name" value="EGF_3"/>
    <property type="match status" value="1"/>
</dbReference>
<dbReference type="SMART" id="SM00179">
    <property type="entry name" value="EGF_CA"/>
    <property type="match status" value="1"/>
</dbReference>
<dbReference type="GO" id="GO:0005509">
    <property type="term" value="F:calcium ion binding"/>
    <property type="evidence" value="ECO:0007669"/>
    <property type="project" value="InterPro"/>
</dbReference>
<keyword evidence="6 11" id="KW-0547">Nucleotide-binding</keyword>
<reference evidence="12" key="1">
    <citation type="submission" date="2015-06" db="UniProtKB">
        <authorList>
            <consortium name="EnsemblPlants"/>
        </authorList>
    </citation>
    <scope>IDENTIFICATION</scope>
</reference>
<dbReference type="InterPro" id="IPR011009">
    <property type="entry name" value="Kinase-like_dom_sf"/>
</dbReference>
<organism evidence="12">
    <name type="scientific">Aegilops tauschii</name>
    <name type="common">Tausch's goatgrass</name>
    <name type="synonym">Aegilops squarrosa</name>
    <dbReference type="NCBI Taxonomy" id="37682"/>
    <lineage>
        <taxon>Eukaryota</taxon>
        <taxon>Viridiplantae</taxon>
        <taxon>Streptophyta</taxon>
        <taxon>Embryophyta</taxon>
        <taxon>Tracheophyta</taxon>
        <taxon>Spermatophyta</taxon>
        <taxon>Magnoliopsida</taxon>
        <taxon>Liliopsida</taxon>
        <taxon>Poales</taxon>
        <taxon>Poaceae</taxon>
        <taxon>BOP clade</taxon>
        <taxon>Pooideae</taxon>
        <taxon>Triticodae</taxon>
        <taxon>Triticeae</taxon>
        <taxon>Triticinae</taxon>
        <taxon>Aegilops</taxon>
    </lineage>
</organism>
<dbReference type="Pfam" id="PF00069">
    <property type="entry name" value="Pkinase"/>
    <property type="match status" value="1"/>
</dbReference>
<evidence type="ECO:0000256" key="4">
    <source>
        <dbReference type="ARBA" id="ARBA00022729"/>
    </source>
</evidence>
<evidence type="ECO:0000256" key="8">
    <source>
        <dbReference type="ARBA" id="ARBA00022840"/>
    </source>
</evidence>
<evidence type="ECO:0000256" key="7">
    <source>
        <dbReference type="ARBA" id="ARBA00022777"/>
    </source>
</evidence>
<evidence type="ECO:0000256" key="3">
    <source>
        <dbReference type="ARBA" id="ARBA00022679"/>
    </source>
</evidence>
<evidence type="ECO:0000256" key="6">
    <source>
        <dbReference type="ARBA" id="ARBA00022741"/>
    </source>
</evidence>
<dbReference type="FunFam" id="2.10.25.10:FF:000038">
    <property type="entry name" value="Fibrillin 2"/>
    <property type="match status" value="1"/>
</dbReference>
<dbReference type="InterPro" id="IPR017441">
    <property type="entry name" value="Protein_kinase_ATP_BS"/>
</dbReference>
<dbReference type="AlphaFoldDB" id="M8C4B5"/>
<dbReference type="InterPro" id="IPR000719">
    <property type="entry name" value="Prot_kinase_dom"/>
</dbReference>
<dbReference type="SUPFAM" id="SSF57184">
    <property type="entry name" value="Growth factor receptor domain"/>
    <property type="match status" value="1"/>
</dbReference>
<name>M8C4B5_AEGTA</name>
<dbReference type="InterPro" id="IPR009030">
    <property type="entry name" value="Growth_fac_rcpt_cys_sf"/>
</dbReference>
<dbReference type="Gene3D" id="3.30.200.20">
    <property type="entry name" value="Phosphorylase Kinase, domain 1"/>
    <property type="match status" value="1"/>
</dbReference>
<keyword evidence="4" id="KW-0732">Signal</keyword>
<proteinExistence type="predicted"/>
<keyword evidence="3" id="KW-0808">Transferase</keyword>
<dbReference type="PROSITE" id="PS01187">
    <property type="entry name" value="EGF_CA"/>
    <property type="match status" value="1"/>
</dbReference>
<evidence type="ECO:0000256" key="10">
    <source>
        <dbReference type="PROSITE-ProRule" id="PRU00076"/>
    </source>
</evidence>
<evidence type="ECO:0000256" key="11">
    <source>
        <dbReference type="PROSITE-ProRule" id="PRU10141"/>
    </source>
</evidence>
<dbReference type="PROSITE" id="PS00107">
    <property type="entry name" value="PROTEIN_KINASE_ATP"/>
    <property type="match status" value="1"/>
</dbReference>
<accession>M8C4B5</accession>
<evidence type="ECO:0000256" key="5">
    <source>
        <dbReference type="ARBA" id="ARBA00022737"/>
    </source>
</evidence>
<dbReference type="SUPFAM" id="SSF56112">
    <property type="entry name" value="Protein kinase-like (PK-like)"/>
    <property type="match status" value="1"/>
</dbReference>
<sequence>MATPLWQFHSQRRRLRLPTILLIVAAASSHPQTGRARVDDTPPVEFAVSFKPDNSTWVDWEEHPCSYGMVVESSWYNFSSLDLYGYEVLSKKFPRGVPFVIDFAIITEQNGSCPAEGQQPPLGYACASGNSFCTNATAFTDVGYFYVCKCKEHYEGNPYVNNGCQDIDECKNRDLYPCSSDGVCKNRLGGYDCPCKRGMKGDGKAGTCKDIVPLVAKVVMDKDTGGKLRPESRVTGRVNGRDVQPGVALRAAVVHEHGVHVNDAGLANVRNGIHCSVRMLVLPVHGARERRRSPQRPVRRETNNTRAEYLSEVQQEELKPILKSDNFIGKGGSGEVYKGLLANELVAVKKPISGSVLETEQFTNEVIIQSQVIHKNIVRLIGCCLEVDLPMLVYEFLSKGSLEDILHSDNKVPVNLDLRLRIAAESADGLAYMHSKTTTKILHGDVKPANILLDDNFVPKISDFGISRLIPRDKQHTLSIIGDRTYMDPVYLQTGLLTEKSDVYSFVVILELISREKARYSDNNSLVQKFLEAHKKERKATEYFDREIAVPRDLGLLDSLAEMAVECLSLDVDQRPTMTEVAERLLNLFRSRCWWKQTRGHLTRDVVAVRGIVRNIGNYNEGAGNVNHGYCKYNNTGRGSDGSNYMNYSNQDSGDRLNCQLC</sequence>
<keyword evidence="7" id="KW-0418">Kinase</keyword>
<evidence type="ECO:0000256" key="9">
    <source>
        <dbReference type="ARBA" id="ARBA00023157"/>
    </source>
</evidence>
<dbReference type="PROSITE" id="PS00108">
    <property type="entry name" value="PROTEIN_KINASE_ST"/>
    <property type="match status" value="1"/>
</dbReference>
<dbReference type="InterPro" id="IPR008271">
    <property type="entry name" value="Ser/Thr_kinase_AS"/>
</dbReference>
<dbReference type="PROSITE" id="PS00010">
    <property type="entry name" value="ASX_HYDROXYL"/>
    <property type="match status" value="1"/>
</dbReference>
<protein>
    <submittedName>
        <fullName evidence="12">Wall-associated receptor kinase 4</fullName>
    </submittedName>
</protein>
<dbReference type="GO" id="GO:0007166">
    <property type="term" value="P:cell surface receptor signaling pathway"/>
    <property type="evidence" value="ECO:0007669"/>
    <property type="project" value="InterPro"/>
</dbReference>
<dbReference type="GO" id="GO:0004674">
    <property type="term" value="F:protein serine/threonine kinase activity"/>
    <property type="evidence" value="ECO:0007669"/>
    <property type="project" value="UniProtKB-KW"/>
</dbReference>
<keyword evidence="1" id="KW-0723">Serine/threonine-protein kinase</keyword>
<dbReference type="InterPro" id="IPR045274">
    <property type="entry name" value="WAK-like"/>
</dbReference>
<dbReference type="Gene3D" id="1.10.510.10">
    <property type="entry name" value="Transferase(Phosphotransferase) domain 1"/>
    <property type="match status" value="1"/>
</dbReference>
<keyword evidence="2 10" id="KW-0245">EGF-like domain</keyword>
<dbReference type="CDD" id="cd00054">
    <property type="entry name" value="EGF_CA"/>
    <property type="match status" value="1"/>
</dbReference>
<dbReference type="PROSITE" id="PS50011">
    <property type="entry name" value="PROTEIN_KINASE_DOM"/>
    <property type="match status" value="1"/>
</dbReference>
<dbReference type="PANTHER" id="PTHR27005">
    <property type="entry name" value="WALL-ASSOCIATED RECEPTOR KINASE-LIKE 21"/>
    <property type="match status" value="1"/>
</dbReference>
<dbReference type="InterPro" id="IPR049883">
    <property type="entry name" value="NOTCH1_EGF-like"/>
</dbReference>